<name>D1AWI5_STRM9</name>
<dbReference type="Pfam" id="PF05658">
    <property type="entry name" value="YadA_head"/>
    <property type="match status" value="7"/>
</dbReference>
<evidence type="ECO:0000313" key="16">
    <source>
        <dbReference type="EMBL" id="ACZ00661.1"/>
    </source>
</evidence>
<dbReference type="InterPro" id="IPR006665">
    <property type="entry name" value="OmpA-like"/>
</dbReference>
<dbReference type="GO" id="GO:0015031">
    <property type="term" value="P:protein transport"/>
    <property type="evidence" value="ECO:0007669"/>
    <property type="project" value="UniProtKB-KW"/>
</dbReference>
<dbReference type="Pfam" id="PF00691">
    <property type="entry name" value="OmpA"/>
    <property type="match status" value="1"/>
</dbReference>
<feature type="transmembrane region" description="Helical" evidence="14">
    <location>
        <begin position="28"/>
        <end position="47"/>
    </location>
</feature>
<evidence type="ECO:0000256" key="10">
    <source>
        <dbReference type="ARBA" id="ARBA00023237"/>
    </source>
</evidence>
<evidence type="ECO:0000256" key="8">
    <source>
        <dbReference type="ARBA" id="ARBA00022927"/>
    </source>
</evidence>
<keyword evidence="14" id="KW-1133">Transmembrane helix</keyword>
<dbReference type="GO" id="GO:0009279">
    <property type="term" value="C:cell outer membrane"/>
    <property type="evidence" value="ECO:0007669"/>
    <property type="project" value="UniProtKB-SubCell"/>
</dbReference>
<feature type="region of interest" description="Disordered" evidence="13">
    <location>
        <begin position="2069"/>
        <end position="2091"/>
    </location>
</feature>
<dbReference type="CDD" id="cd12820">
    <property type="entry name" value="LbR_YadA-like"/>
    <property type="match status" value="2"/>
</dbReference>
<evidence type="ECO:0000256" key="4">
    <source>
        <dbReference type="ARBA" id="ARBA00022448"/>
    </source>
</evidence>
<dbReference type="CDD" id="cd07185">
    <property type="entry name" value="OmpA_C-like"/>
    <property type="match status" value="1"/>
</dbReference>
<dbReference type="InterPro" id="IPR011049">
    <property type="entry name" value="Serralysin-like_metalloprot_C"/>
</dbReference>
<dbReference type="OrthoDB" id="1632057at2"/>
<evidence type="ECO:0000256" key="9">
    <source>
        <dbReference type="ARBA" id="ARBA00023136"/>
    </source>
</evidence>
<dbReference type="Pfam" id="PF03895">
    <property type="entry name" value="YadA_anchor"/>
    <property type="match status" value="1"/>
</dbReference>
<dbReference type="Gene3D" id="3.30.1300.30">
    <property type="entry name" value="GSPII I/J protein-like"/>
    <property type="match status" value="1"/>
</dbReference>
<dbReference type="InterPro" id="IPR005594">
    <property type="entry name" value="YadA_C"/>
</dbReference>
<dbReference type="STRING" id="519441.Smon_0174"/>
<evidence type="ECO:0000256" key="5">
    <source>
        <dbReference type="ARBA" id="ARBA00022452"/>
    </source>
</evidence>
<feature type="domain" description="OmpA-like" evidence="15">
    <location>
        <begin position="1969"/>
        <end position="2091"/>
    </location>
</feature>
<evidence type="ECO:0000256" key="14">
    <source>
        <dbReference type="SAM" id="Phobius"/>
    </source>
</evidence>
<dbReference type="Pfam" id="PF05662">
    <property type="entry name" value="YadA_stalk"/>
    <property type="match status" value="3"/>
</dbReference>
<dbReference type="Gene3D" id="6.10.250.2040">
    <property type="match status" value="1"/>
</dbReference>
<evidence type="ECO:0000256" key="6">
    <source>
        <dbReference type="ARBA" id="ARBA00022692"/>
    </source>
</evidence>
<keyword evidence="5" id="KW-1134">Transmembrane beta strand</keyword>
<keyword evidence="12" id="KW-0175">Coiled coil</keyword>
<keyword evidence="7" id="KW-0732">Signal</keyword>
<feature type="coiled-coil region" evidence="12">
    <location>
        <begin position="1926"/>
        <end position="1981"/>
    </location>
</feature>
<dbReference type="InterPro" id="IPR008635">
    <property type="entry name" value="Coiled_stalk_dom"/>
</dbReference>
<dbReference type="Proteomes" id="UP000002072">
    <property type="component" value="Chromosome"/>
</dbReference>
<dbReference type="InterPro" id="IPR036737">
    <property type="entry name" value="OmpA-like_sf"/>
</dbReference>
<keyword evidence="9 11" id="KW-0472">Membrane</keyword>
<evidence type="ECO:0000313" key="17">
    <source>
        <dbReference type="Proteomes" id="UP000002072"/>
    </source>
</evidence>
<keyword evidence="10" id="KW-0998">Cell outer membrane</keyword>
<dbReference type="EMBL" id="CP001779">
    <property type="protein sequence ID" value="ACZ00661.1"/>
    <property type="molecule type" value="Genomic_DNA"/>
</dbReference>
<sequence length="2091" mass="224926">MKRFEIQKLKNYLKASLKNKVSINDKIIIRYIMLGFIGLSAMSYGSWLSINDNTGAAGSDGGGSNTTHGSDNQKNNTILALYKDEYKTDHSVIIGAGGKTYGKGSENVVIGFNAKSEKQQNVVIGANTKSDLQNSVILGNKSYVYKDHFGITNYIQDSDGQGVAVGNSVFSTAQATSIGNNTYAIGRSSIAIGNDDISAYENKVTQHDYDSYFKKLYEKIDKDGTLYGYGSNNKTDASKHKWSPTLAQGHGSIAIGSRSIAYADGSTALGTLAYALKKGSTAVGTLTRAEGEGAIALGRETNVFSDNAIASGNKTLVLKEGGAAYGLSAISGGENSIAIGTDVYSNVDYDYDNSNIVLGGNQKKIETGLFGNINKYDDQGSSNDETKRGLYGFDLNGVAKTIIGLGQDNPPGNVSGAKKGDYLNSGTYFSQYKSYIDGLESGLSNAITKDNKQSTNSITIKKEEKNGVKDVAKSKGKNAIVIGSKSGAFGDNGIALGRGSFSLENNSIAIGSYSYAKSKNAIALGIVSRALGEGSIAFGNGAGVDIEGKNSMVYGHGSVAYAPNSIILGINSRVWGDKNKGDSIIIGNDASIDELKENGTVKKGHNGKSVLALGNKTNATLDNSVALGYLSATDYTQEDLDKPGYTAKGSYSIPSSAKVGVISVGKKGNERRIINVASGYRDSDAVNVAQLKTLEDRLDGATEEVDDKVRYFSVNTDNDLDVIARKRIDYRNYVKLKVQKLTIEAREKAGENINKDNVKDLTTKLNELEKKDNIKNHASKINALGSLEQDKYKTDNKFDFDKYIKELEKAKQEDSTETKVDSILSDEEKNKLKSNNFSNEGAKGKNSIAIGYKSSTEQAAENSISIGTDAVASKKDSIALGSFSKNTADISKSGYDITKDGSSTSMEPTWKPNNGEFAIGDGSNKTRRITGVAAGDKDTDVVNVAQLKKATSGLLNDKFLKFAGNDGKEAKIKLGETLNIKGEGMVVGTTAKNNIKVTTDKDSKILTVGLAENLENLNMITTKMNANGQKSVLSTEGLKVTGKDSKETSVTSENVEVKNSTDKTTLTAGELKITDKDGNDDKQTNKLTKTSITLTDKNNNKEDTNKITASLSEIKNKSGDSVKVEANKITIANGKDKVEITKDSVTGVTKIGKDDSNSLIFGNGVADNTITKLKIGGKELTFTRSGENIKISNVANGTKDNDAVNVSQLKKYSEFLGGNSKFENGTITGPKYNLKAGQENAKDYTNVGDALSALDNALTTSTTNIKKLENKAISFQGNGGNTDKVDRKLGETLKIQGEGTVAGATAKDNIKVEKNKDNDGLDVKLTEDLKGLNTIETKEEKGKKTKLDTNGVEVTSNDNKANLTADKLTFGAKDTNNGDKTSTTVEKSGITVKGKDDKTSVEIKSSDNGGIIKLSDKSGNEKIKIDGGKASITGLADIKPDETDGSIAVNKNYVDNQIRAIANGPFEYEAINGKEKVVRGQDNKLYKESDLNKHYYDEKEQKYKPKNNNNGMNGPKALENKDVTVNVMPKNGTPISIGNVASILGEEATTTSDKATEKVKELIDNTNKLYENNKNKVATGTDILALAKAGISFEGNTGSGEKIHRNLGEKVTIKGEGTDSKNDFTSASGNIQVKSDKAKSELTVKLSDKLTNMTSFETKELDDNGNKSKVKLDKEGLTTINKTDDNKYIMSKTGPNGTEIGKYDVNPLMNGNNKAQPTTSAKYTLEGTTIKDDKGSSNLTSNTLTLKDKDNKQGITLDNKAETPTISLSNKEGEETVKIDGGDGKDKEPTISFKVDKDKGLGVVKGLRDLTDNDPGHYAVNKRYVDNKLNGALGGVANAIAVASIPQINGKGHNIGASYGYYEGHSAFALGLSGINERGNVLYKANLSLNTRGNVGIGAGIGYQFGGDDVRREEVIIENNPSNDIRDRLIEQNEKLINQNKKLEEDNDILRRENDRIGDEIKELRERIKAIEKIKMNEDDLYTLDGYRLGIHELTKSQEEMLMNIVRELNENYKNRKIYITGYTDNVSGEDLNLELGLKRANVVAKKLRELGLDMSISIRKVSSSGYNNIVETNKSSNGRSSNRRVEIELR</sequence>
<dbReference type="Gene3D" id="3.30.1330.60">
    <property type="entry name" value="OmpA-like domain"/>
    <property type="match status" value="1"/>
</dbReference>
<evidence type="ECO:0000259" key="15">
    <source>
        <dbReference type="PROSITE" id="PS51123"/>
    </source>
</evidence>
<evidence type="ECO:0000256" key="7">
    <source>
        <dbReference type="ARBA" id="ARBA00022729"/>
    </source>
</evidence>
<evidence type="ECO:0000256" key="1">
    <source>
        <dbReference type="ARBA" id="ARBA00004241"/>
    </source>
</evidence>
<proteinExistence type="inferred from homology"/>
<dbReference type="RefSeq" id="WP_012858219.1">
    <property type="nucleotide sequence ID" value="NC_013515.1"/>
</dbReference>
<dbReference type="InterPro" id="IPR045584">
    <property type="entry name" value="Pilin-like"/>
</dbReference>
<keyword evidence="4" id="KW-0813">Transport</keyword>
<dbReference type="SUPFAM" id="SSF54523">
    <property type="entry name" value="Pili subunits"/>
    <property type="match status" value="1"/>
</dbReference>
<evidence type="ECO:0000256" key="3">
    <source>
        <dbReference type="ARBA" id="ARBA00005848"/>
    </source>
</evidence>
<accession>D1AWI5</accession>
<dbReference type="SUPFAM" id="SSF103088">
    <property type="entry name" value="OmpA-like"/>
    <property type="match status" value="1"/>
</dbReference>
<evidence type="ECO:0000256" key="11">
    <source>
        <dbReference type="PROSITE-ProRule" id="PRU00473"/>
    </source>
</evidence>
<keyword evidence="8" id="KW-0653">Protein transport</keyword>
<evidence type="ECO:0000256" key="2">
    <source>
        <dbReference type="ARBA" id="ARBA00004442"/>
    </source>
</evidence>
<evidence type="ECO:0000256" key="12">
    <source>
        <dbReference type="SAM" id="Coils"/>
    </source>
</evidence>
<dbReference type="KEGG" id="smf:Smon_0174"/>
<dbReference type="PROSITE" id="PS51123">
    <property type="entry name" value="OMPA_2"/>
    <property type="match status" value="1"/>
</dbReference>
<comment type="similarity">
    <text evidence="3">Belongs to the autotransporter-2 (AT-2) (TC 1.B.40) family.</text>
</comment>
<organism evidence="16 17">
    <name type="scientific">Streptobacillus moniliformis (strain ATCC 14647 / DSM 12112 / NCTC 10651 / 9901)</name>
    <dbReference type="NCBI Taxonomy" id="519441"/>
    <lineage>
        <taxon>Bacteria</taxon>
        <taxon>Fusobacteriati</taxon>
        <taxon>Fusobacteriota</taxon>
        <taxon>Fusobacteriia</taxon>
        <taxon>Fusobacteriales</taxon>
        <taxon>Leptotrichiaceae</taxon>
        <taxon>Streptobacillus</taxon>
    </lineage>
</organism>
<keyword evidence="6 14" id="KW-0812">Transmembrane</keyword>
<dbReference type="Gene3D" id="2.150.10.10">
    <property type="entry name" value="Serralysin-like metalloprotease, C-terminal"/>
    <property type="match status" value="5"/>
</dbReference>
<comment type="subcellular location">
    <subcellularLocation>
        <location evidence="2">Cell outer membrane</location>
    </subcellularLocation>
    <subcellularLocation>
        <location evidence="1">Cell surface</location>
    </subcellularLocation>
</comment>
<dbReference type="GO" id="GO:0009986">
    <property type="term" value="C:cell surface"/>
    <property type="evidence" value="ECO:0007669"/>
    <property type="project" value="UniProtKB-SubCell"/>
</dbReference>
<dbReference type="SUPFAM" id="SSF101967">
    <property type="entry name" value="Adhesin YadA, collagen-binding domain"/>
    <property type="match status" value="5"/>
</dbReference>
<dbReference type="HOGENOM" id="CLU_232716_0_0_0"/>
<reference evidence="16 17" key="1">
    <citation type="journal article" date="2009" name="Stand. Genomic Sci.">
        <title>Complete genome sequence of Streptobacillus moniliformis type strain (9901T).</title>
        <authorList>
            <person name="Nolan M."/>
            <person name="Gronow S."/>
            <person name="Lapidus A."/>
            <person name="Ivanova N."/>
            <person name="Copeland A."/>
            <person name="Lucas S."/>
            <person name="Del Rio T.G."/>
            <person name="Chen F."/>
            <person name="Tice H."/>
            <person name="Pitluck S."/>
            <person name="Cheng J.F."/>
            <person name="Sims D."/>
            <person name="Meincke L."/>
            <person name="Bruce D."/>
            <person name="Goodwin L."/>
            <person name="Brettin T."/>
            <person name="Han C."/>
            <person name="Detter J.C."/>
            <person name="Ovchinikova G."/>
            <person name="Pati A."/>
            <person name="Mavromatis K."/>
            <person name="Mikhailova N."/>
            <person name="Chen A."/>
            <person name="Palaniappan K."/>
            <person name="Land M."/>
            <person name="Hauser L."/>
            <person name="Chang Y.J."/>
            <person name="Jeffries C.D."/>
            <person name="Rohde M."/>
            <person name="Sproer C."/>
            <person name="Goker M."/>
            <person name="Bristow J."/>
            <person name="Eisen J.A."/>
            <person name="Markowitz V."/>
            <person name="Hugenholtz P."/>
            <person name="Kyrpides N.C."/>
            <person name="Klenk H.P."/>
            <person name="Chain P."/>
        </authorList>
    </citation>
    <scope>NUCLEOTIDE SEQUENCE [LARGE SCALE GENOMIC DNA]</scope>
    <source>
        <strain evidence="17">ATCC 14647 / DSM 12112 / NCTC 10651 / 9901</strain>
    </source>
</reference>
<dbReference type="InterPro" id="IPR008640">
    <property type="entry name" value="Adhesin_Head_dom"/>
</dbReference>
<gene>
    <name evidence="16" type="ordered locus">Smon_0174</name>
</gene>
<keyword evidence="17" id="KW-1185">Reference proteome</keyword>
<dbReference type="eggNOG" id="COG5295">
    <property type="taxonomic scope" value="Bacteria"/>
</dbReference>
<dbReference type="eggNOG" id="COG2885">
    <property type="taxonomic scope" value="Bacteria"/>
</dbReference>
<protein>
    <submittedName>
        <fullName evidence="16">YadA domain protein</fullName>
    </submittedName>
</protein>
<dbReference type="GeneID" id="29673762"/>
<evidence type="ECO:0000256" key="13">
    <source>
        <dbReference type="SAM" id="MobiDB-lite"/>
    </source>
</evidence>